<reference evidence="3 4" key="1">
    <citation type="submission" date="2019-05" db="EMBL/GenBank/DDBJ databases">
        <title>Dyadobacter AR-3-8 sp. nov., isolated from arctic soil.</title>
        <authorList>
            <person name="Chaudhary D.K."/>
        </authorList>
    </citation>
    <scope>NUCLEOTIDE SEQUENCE [LARGE SCALE GENOMIC DNA]</scope>
    <source>
        <strain evidence="3 4">AR-3-8</strain>
    </source>
</reference>
<dbReference type="AlphaFoldDB" id="A0A4U6D404"/>
<evidence type="ECO:0000313" key="3">
    <source>
        <dbReference type="EMBL" id="TKT91386.1"/>
    </source>
</evidence>
<dbReference type="GO" id="GO:0004867">
    <property type="term" value="F:serine-type endopeptidase inhibitor activity"/>
    <property type="evidence" value="ECO:0007669"/>
    <property type="project" value="InterPro"/>
</dbReference>
<dbReference type="CDD" id="cd19588">
    <property type="entry name" value="serpin_miropin-like"/>
    <property type="match status" value="1"/>
</dbReference>
<gene>
    <name evidence="3" type="ORF">FDK13_16640</name>
</gene>
<dbReference type="PANTHER" id="PTHR11461">
    <property type="entry name" value="SERINE PROTEASE INHIBITOR, SERPIN"/>
    <property type="match status" value="1"/>
</dbReference>
<dbReference type="EMBL" id="SZVO01000007">
    <property type="protein sequence ID" value="TKT91386.1"/>
    <property type="molecule type" value="Genomic_DNA"/>
</dbReference>
<evidence type="ECO:0000313" key="4">
    <source>
        <dbReference type="Proteomes" id="UP000304900"/>
    </source>
</evidence>
<dbReference type="SMART" id="SM00093">
    <property type="entry name" value="SERPIN"/>
    <property type="match status" value="1"/>
</dbReference>
<dbReference type="Gene3D" id="3.30.497.10">
    <property type="entry name" value="Antithrombin, subunit I, domain 2"/>
    <property type="match status" value="1"/>
</dbReference>
<dbReference type="OrthoDB" id="9764871at2"/>
<dbReference type="InterPro" id="IPR000215">
    <property type="entry name" value="Serpin_fam"/>
</dbReference>
<comment type="similarity">
    <text evidence="1">Belongs to the serpin family.</text>
</comment>
<dbReference type="InterPro" id="IPR042185">
    <property type="entry name" value="Serpin_sf_2"/>
</dbReference>
<sequence>MLIPAVLAGILLSCSNDDIDTGPGEVHPVQIPARISAGTNDFAFDFFKNLQVFEKPEANLFVSPLSLHIALGMLLNGAENETAAEILKTLKMEGVSLADLNDAYKTLLNDMPVADSKVTLGLANSVWYKNTFQVETDFKNVLNQSFNAEVTGLEFNDAAKDKINQWASDKTNGKIKKVLDKISPNDRMFLLNALYFKGNWAKQFNSNNTSDKLFYLSNGLAKYVKMMSVESEFVVNYSEKYTAVRLPYGNGQYEMTIIVPQKDIVINDIIDSFTSEEWTGLRTNESKTKVTVGLPRLTLDYGKRLDTTLVNMGIIKAFTSAADLKKINKTEEISVAFVKQNTYLGIDEKGTEAAAVTTIGIGLTSAGPSKEIICNHPFGIIISEKTSNTILFMGRIMNPDSK</sequence>
<dbReference type="InterPro" id="IPR042178">
    <property type="entry name" value="Serpin_sf_1"/>
</dbReference>
<proteinExistence type="inferred from homology"/>
<dbReference type="SUPFAM" id="SSF56574">
    <property type="entry name" value="Serpins"/>
    <property type="match status" value="1"/>
</dbReference>
<evidence type="ECO:0000256" key="1">
    <source>
        <dbReference type="RuleBase" id="RU000411"/>
    </source>
</evidence>
<dbReference type="Proteomes" id="UP000304900">
    <property type="component" value="Unassembled WGS sequence"/>
</dbReference>
<dbReference type="Gene3D" id="2.30.39.10">
    <property type="entry name" value="Alpha-1-antitrypsin, domain 1"/>
    <property type="match status" value="1"/>
</dbReference>
<protein>
    <submittedName>
        <fullName evidence="3">Serpin family protein</fullName>
    </submittedName>
</protein>
<comment type="caution">
    <text evidence="3">The sequence shown here is derived from an EMBL/GenBank/DDBJ whole genome shotgun (WGS) entry which is preliminary data.</text>
</comment>
<dbReference type="InterPro" id="IPR023796">
    <property type="entry name" value="Serpin_dom"/>
</dbReference>
<feature type="domain" description="Serpin" evidence="2">
    <location>
        <begin position="44"/>
        <end position="399"/>
    </location>
</feature>
<accession>A0A4U6D404</accession>
<dbReference type="InterPro" id="IPR036186">
    <property type="entry name" value="Serpin_sf"/>
</dbReference>
<keyword evidence="4" id="KW-1185">Reference proteome</keyword>
<dbReference type="Pfam" id="PF00079">
    <property type="entry name" value="Serpin"/>
    <property type="match status" value="1"/>
</dbReference>
<dbReference type="GO" id="GO:0005615">
    <property type="term" value="C:extracellular space"/>
    <property type="evidence" value="ECO:0007669"/>
    <property type="project" value="InterPro"/>
</dbReference>
<dbReference type="PANTHER" id="PTHR11461:SF211">
    <property type="entry name" value="GH10112P-RELATED"/>
    <property type="match status" value="1"/>
</dbReference>
<organism evidence="3 4">
    <name type="scientific">Dyadobacter frigoris</name>
    <dbReference type="NCBI Taxonomy" id="2576211"/>
    <lineage>
        <taxon>Bacteria</taxon>
        <taxon>Pseudomonadati</taxon>
        <taxon>Bacteroidota</taxon>
        <taxon>Cytophagia</taxon>
        <taxon>Cytophagales</taxon>
        <taxon>Spirosomataceae</taxon>
        <taxon>Dyadobacter</taxon>
    </lineage>
</organism>
<evidence type="ECO:0000259" key="2">
    <source>
        <dbReference type="SMART" id="SM00093"/>
    </source>
</evidence>
<name>A0A4U6D404_9BACT</name>